<feature type="non-terminal residue" evidence="1">
    <location>
        <position position="1"/>
    </location>
</feature>
<dbReference type="Proteomes" id="UP001432027">
    <property type="component" value="Unassembled WGS sequence"/>
</dbReference>
<name>A0AAV5U413_9BILA</name>
<comment type="caution">
    <text evidence="1">The sequence shown here is derived from an EMBL/GenBank/DDBJ whole genome shotgun (WGS) entry which is preliminary data.</text>
</comment>
<sequence>VISTQMIFHEVKKLKNQGGVVLSDSFFVAGLKWKWEVRREGSNMFIALRMADPYFLPNNFLSRWTAPDLLN</sequence>
<dbReference type="EMBL" id="BTSX01000005">
    <property type="protein sequence ID" value="GMT01183.1"/>
    <property type="molecule type" value="Genomic_DNA"/>
</dbReference>
<evidence type="ECO:0000313" key="2">
    <source>
        <dbReference type="Proteomes" id="UP001432027"/>
    </source>
</evidence>
<proteinExistence type="predicted"/>
<evidence type="ECO:0008006" key="3">
    <source>
        <dbReference type="Google" id="ProtNLM"/>
    </source>
</evidence>
<accession>A0AAV5U413</accession>
<keyword evidence="2" id="KW-1185">Reference proteome</keyword>
<evidence type="ECO:0000313" key="1">
    <source>
        <dbReference type="EMBL" id="GMT01183.1"/>
    </source>
</evidence>
<dbReference type="AlphaFoldDB" id="A0AAV5U413"/>
<protein>
    <recommendedName>
        <fullName evidence="3">MATH domain-containing protein</fullName>
    </recommendedName>
</protein>
<reference evidence="1" key="1">
    <citation type="submission" date="2023-10" db="EMBL/GenBank/DDBJ databases">
        <title>Genome assembly of Pristionchus species.</title>
        <authorList>
            <person name="Yoshida K."/>
            <person name="Sommer R.J."/>
        </authorList>
    </citation>
    <scope>NUCLEOTIDE SEQUENCE</scope>
    <source>
        <strain evidence="1">RS0144</strain>
    </source>
</reference>
<organism evidence="1 2">
    <name type="scientific">Pristionchus entomophagus</name>
    <dbReference type="NCBI Taxonomy" id="358040"/>
    <lineage>
        <taxon>Eukaryota</taxon>
        <taxon>Metazoa</taxon>
        <taxon>Ecdysozoa</taxon>
        <taxon>Nematoda</taxon>
        <taxon>Chromadorea</taxon>
        <taxon>Rhabditida</taxon>
        <taxon>Rhabditina</taxon>
        <taxon>Diplogasteromorpha</taxon>
        <taxon>Diplogasteroidea</taxon>
        <taxon>Neodiplogasteridae</taxon>
        <taxon>Pristionchus</taxon>
    </lineage>
</organism>
<gene>
    <name evidence="1" type="ORF">PENTCL1PPCAC_23357</name>
</gene>